<gene>
    <name evidence="4" type="ORF">H4R26_001827</name>
</gene>
<evidence type="ECO:0000256" key="1">
    <source>
        <dbReference type="ARBA" id="ARBA00010884"/>
    </source>
</evidence>
<reference evidence="4" key="1">
    <citation type="submission" date="2022-07" db="EMBL/GenBank/DDBJ databases">
        <title>Phylogenomic reconstructions and comparative analyses of Kickxellomycotina fungi.</title>
        <authorList>
            <person name="Reynolds N.K."/>
            <person name="Stajich J.E."/>
            <person name="Barry K."/>
            <person name="Grigoriev I.V."/>
            <person name="Crous P."/>
            <person name="Smith M.E."/>
        </authorList>
    </citation>
    <scope>NUCLEOTIDE SEQUENCE</scope>
    <source>
        <strain evidence="4">IMI 214461</strain>
    </source>
</reference>
<name>A0A9W8BHR7_9FUNG</name>
<feature type="active site" description="Charge relay system" evidence="2">
    <location>
        <position position="271"/>
    </location>
</feature>
<sequence length="348" mass="39091">MKTTPYLRGGMVQTLYSTLGMVKRDKYSDISYERETRTMSDGGTISLDWYTPNSYKDDTRPIAVVMSGVGGSSYEYHIRCLAKSLGKGYRVVVMNHRGMGRTPLTSPKIYNAHDTGDFGDILQYIRGKHPRAKLVGVAFSLGANLLTKYLGEQGSSSLLSAGVAVCCPFDMSLTGRSLDADTFLNNQVFQPKLVATIKRFFVRNSEILQSSPTNYDWEAIMRARRMSEIDTLVTARDYGHRDCWEHYHEASSSAYVDRIQRPYLAINSMDDPVTRYEGIPQAKFRRNPHTALALLKHGGHIGFFCGLRPKIWFLTPIVEFLDGVLISEKLKSAEALPPHVSLAHFDIL</sequence>
<evidence type="ECO:0000313" key="4">
    <source>
        <dbReference type="EMBL" id="KAJ2005666.1"/>
    </source>
</evidence>
<dbReference type="GO" id="GO:0047372">
    <property type="term" value="F:monoacylglycerol lipase activity"/>
    <property type="evidence" value="ECO:0007669"/>
    <property type="project" value="TreeGrafter"/>
</dbReference>
<dbReference type="AlphaFoldDB" id="A0A9W8BHR7"/>
<dbReference type="InterPro" id="IPR012020">
    <property type="entry name" value="ABHD4"/>
</dbReference>
<dbReference type="Pfam" id="PF00561">
    <property type="entry name" value="Abhydrolase_1"/>
    <property type="match status" value="1"/>
</dbReference>
<dbReference type="InterPro" id="IPR050960">
    <property type="entry name" value="AB_hydrolase_4_sf"/>
</dbReference>
<proteinExistence type="inferred from homology"/>
<feature type="active site" description="Charge relay system" evidence="2">
    <location>
        <position position="300"/>
    </location>
</feature>
<comment type="similarity">
    <text evidence="1">Belongs to the AB hydrolase superfamily. AB hydrolase 4 family.</text>
</comment>
<organism evidence="4 5">
    <name type="scientific">Coemansia thaxteri</name>
    <dbReference type="NCBI Taxonomy" id="2663907"/>
    <lineage>
        <taxon>Eukaryota</taxon>
        <taxon>Fungi</taxon>
        <taxon>Fungi incertae sedis</taxon>
        <taxon>Zoopagomycota</taxon>
        <taxon>Kickxellomycotina</taxon>
        <taxon>Kickxellomycetes</taxon>
        <taxon>Kickxellales</taxon>
        <taxon>Kickxellaceae</taxon>
        <taxon>Coemansia</taxon>
    </lineage>
</organism>
<feature type="active site" description="Charge relay system" evidence="2">
    <location>
        <position position="140"/>
    </location>
</feature>
<feature type="domain" description="AB hydrolase-1" evidence="3">
    <location>
        <begin position="66"/>
        <end position="304"/>
    </location>
</feature>
<dbReference type="GO" id="GO:0008126">
    <property type="term" value="F:acetylesterase activity"/>
    <property type="evidence" value="ECO:0007669"/>
    <property type="project" value="TreeGrafter"/>
</dbReference>
<dbReference type="PIRSF" id="PIRSF005211">
    <property type="entry name" value="Ab_hydro_YheT"/>
    <property type="match status" value="1"/>
</dbReference>
<dbReference type="EMBL" id="JANBQF010000090">
    <property type="protein sequence ID" value="KAJ2005666.1"/>
    <property type="molecule type" value="Genomic_DNA"/>
</dbReference>
<dbReference type="SUPFAM" id="SSF53474">
    <property type="entry name" value="alpha/beta-Hydrolases"/>
    <property type="match status" value="1"/>
</dbReference>
<dbReference type="GO" id="GO:0051793">
    <property type="term" value="P:medium-chain fatty acid catabolic process"/>
    <property type="evidence" value="ECO:0007669"/>
    <property type="project" value="TreeGrafter"/>
</dbReference>
<evidence type="ECO:0000313" key="5">
    <source>
        <dbReference type="Proteomes" id="UP001150907"/>
    </source>
</evidence>
<dbReference type="InterPro" id="IPR029058">
    <property type="entry name" value="AB_hydrolase_fold"/>
</dbReference>
<accession>A0A9W8BHR7</accession>
<comment type="caution">
    <text evidence="4">The sequence shown here is derived from an EMBL/GenBank/DDBJ whole genome shotgun (WGS) entry which is preliminary data.</text>
</comment>
<dbReference type="GO" id="GO:0051792">
    <property type="term" value="P:medium-chain fatty acid biosynthetic process"/>
    <property type="evidence" value="ECO:0007669"/>
    <property type="project" value="TreeGrafter"/>
</dbReference>
<dbReference type="OrthoDB" id="5954035at2759"/>
<dbReference type="InterPro" id="IPR000073">
    <property type="entry name" value="AB_hydrolase_1"/>
</dbReference>
<evidence type="ECO:0000259" key="3">
    <source>
        <dbReference type="Pfam" id="PF00561"/>
    </source>
</evidence>
<protein>
    <recommendedName>
        <fullName evidence="3">AB hydrolase-1 domain-containing protein</fullName>
    </recommendedName>
</protein>
<dbReference type="Gene3D" id="3.40.50.1820">
    <property type="entry name" value="alpha/beta hydrolase"/>
    <property type="match status" value="1"/>
</dbReference>
<dbReference type="PANTHER" id="PTHR10794:SF63">
    <property type="entry name" value="ALPHA_BETA HYDROLASE 1, ISOFORM A"/>
    <property type="match status" value="1"/>
</dbReference>
<evidence type="ECO:0000256" key="2">
    <source>
        <dbReference type="PIRSR" id="PIRSR005211-1"/>
    </source>
</evidence>
<keyword evidence="5" id="KW-1185">Reference proteome</keyword>
<dbReference type="Proteomes" id="UP001150907">
    <property type="component" value="Unassembled WGS sequence"/>
</dbReference>
<dbReference type="PANTHER" id="PTHR10794">
    <property type="entry name" value="ABHYDROLASE DOMAIN-CONTAINING PROTEIN"/>
    <property type="match status" value="1"/>
</dbReference>